<evidence type="ECO:0000313" key="2">
    <source>
        <dbReference type="Proteomes" id="UP000625711"/>
    </source>
</evidence>
<dbReference type="Proteomes" id="UP000625711">
    <property type="component" value="Unassembled WGS sequence"/>
</dbReference>
<comment type="caution">
    <text evidence="1">The sequence shown here is derived from an EMBL/GenBank/DDBJ whole genome shotgun (WGS) entry which is preliminary data.</text>
</comment>
<name>A0A834I6Z3_RHYFE</name>
<protein>
    <submittedName>
        <fullName evidence="1">Uncharacterized protein</fullName>
    </submittedName>
</protein>
<dbReference type="AlphaFoldDB" id="A0A834I6Z3"/>
<dbReference type="EMBL" id="JAACXV010013288">
    <property type="protein sequence ID" value="KAF7273802.1"/>
    <property type="molecule type" value="Genomic_DNA"/>
</dbReference>
<organism evidence="1 2">
    <name type="scientific">Rhynchophorus ferrugineus</name>
    <name type="common">Red palm weevil</name>
    <name type="synonym">Curculio ferrugineus</name>
    <dbReference type="NCBI Taxonomy" id="354439"/>
    <lineage>
        <taxon>Eukaryota</taxon>
        <taxon>Metazoa</taxon>
        <taxon>Ecdysozoa</taxon>
        <taxon>Arthropoda</taxon>
        <taxon>Hexapoda</taxon>
        <taxon>Insecta</taxon>
        <taxon>Pterygota</taxon>
        <taxon>Neoptera</taxon>
        <taxon>Endopterygota</taxon>
        <taxon>Coleoptera</taxon>
        <taxon>Polyphaga</taxon>
        <taxon>Cucujiformia</taxon>
        <taxon>Curculionidae</taxon>
        <taxon>Dryophthorinae</taxon>
        <taxon>Rhynchophorus</taxon>
    </lineage>
</organism>
<sequence length="91" mass="10778">MKITLEGSVEMHTHRKSFSVVPRDEDPLDFEVKRMVFNLVARKIRMTFYKGDVACIRQRLDEDFSISVVFFSFIDFYERSGTEELHLCHSI</sequence>
<gene>
    <name evidence="1" type="ORF">GWI33_013506</name>
</gene>
<evidence type="ECO:0000313" key="1">
    <source>
        <dbReference type="EMBL" id="KAF7273802.1"/>
    </source>
</evidence>
<reference evidence="1" key="1">
    <citation type="submission" date="2020-08" db="EMBL/GenBank/DDBJ databases">
        <title>Genome sequencing and assembly of the red palm weevil Rhynchophorus ferrugineus.</title>
        <authorList>
            <person name="Dias G.B."/>
            <person name="Bergman C.M."/>
            <person name="Manee M."/>
        </authorList>
    </citation>
    <scope>NUCLEOTIDE SEQUENCE</scope>
    <source>
        <strain evidence="1">AA-2017</strain>
        <tissue evidence="1">Whole larva</tissue>
    </source>
</reference>
<keyword evidence="2" id="KW-1185">Reference proteome</keyword>
<accession>A0A834I6Z3</accession>
<proteinExistence type="predicted"/>